<keyword evidence="2" id="KW-0472">Membrane</keyword>
<comment type="caution">
    <text evidence="3">The sequence shown here is derived from an EMBL/GenBank/DDBJ whole genome shotgun (WGS) entry which is preliminary data.</text>
</comment>
<feature type="region of interest" description="Disordered" evidence="1">
    <location>
        <begin position="550"/>
        <end position="578"/>
    </location>
</feature>
<feature type="transmembrane region" description="Helical" evidence="2">
    <location>
        <begin position="348"/>
        <end position="375"/>
    </location>
</feature>
<gene>
    <name evidence="3" type="ORF">N0B48_15965</name>
</gene>
<organism evidence="3 4">
    <name type="scientific">Chryseobacterium herbae</name>
    <dbReference type="NCBI Taxonomy" id="2976476"/>
    <lineage>
        <taxon>Bacteria</taxon>
        <taxon>Pseudomonadati</taxon>
        <taxon>Bacteroidota</taxon>
        <taxon>Flavobacteriia</taxon>
        <taxon>Flavobacteriales</taxon>
        <taxon>Weeksellaceae</taxon>
        <taxon>Chryseobacterium group</taxon>
        <taxon>Chryseobacterium</taxon>
    </lineage>
</organism>
<evidence type="ECO:0000313" key="4">
    <source>
        <dbReference type="Proteomes" id="UP001525566"/>
    </source>
</evidence>
<reference evidence="3 4" key="1">
    <citation type="submission" date="2022-09" db="EMBL/GenBank/DDBJ databases">
        <title>Chryseobacterium oleae sp.nov., isolated from the inter-root soil of Pyrola calliantha H. Andr. in Tibet.</title>
        <authorList>
            <person name="Li Z."/>
        </authorList>
    </citation>
    <scope>NUCLEOTIDE SEQUENCE [LARGE SCALE GENOMIC DNA]</scope>
    <source>
        <strain evidence="4">pc1-10</strain>
    </source>
</reference>
<evidence type="ECO:0000313" key="3">
    <source>
        <dbReference type="EMBL" id="MCT2563392.1"/>
    </source>
</evidence>
<evidence type="ECO:0000256" key="2">
    <source>
        <dbReference type="SAM" id="Phobius"/>
    </source>
</evidence>
<feature type="compositionally biased region" description="Basic and acidic residues" evidence="1">
    <location>
        <begin position="550"/>
        <end position="570"/>
    </location>
</feature>
<name>A0ABT2IX32_9FLAO</name>
<proteinExistence type="predicted"/>
<dbReference type="RefSeq" id="WP_259839822.1">
    <property type="nucleotide sequence ID" value="NZ_JAOAMU010000005.1"/>
</dbReference>
<feature type="transmembrane region" description="Helical" evidence="2">
    <location>
        <begin position="448"/>
        <end position="473"/>
    </location>
</feature>
<accession>A0ABT2IX32</accession>
<keyword evidence="2" id="KW-0812">Transmembrane</keyword>
<dbReference type="Proteomes" id="UP001525566">
    <property type="component" value="Unassembled WGS sequence"/>
</dbReference>
<evidence type="ECO:0000256" key="1">
    <source>
        <dbReference type="SAM" id="MobiDB-lite"/>
    </source>
</evidence>
<keyword evidence="4" id="KW-1185">Reference proteome</keyword>
<protein>
    <submittedName>
        <fullName evidence="3">Uncharacterized protein</fullName>
    </submittedName>
</protein>
<sequence length="747" mass="85675">MSLEILSNPSLRNSQNSFFENDDSSFPVLVSPPELKQLTAKQIANTYYSGKPVMEGNGFQIYSDEPVFGGNIEEVVVYKSRFSQMIGGIDVVLFASKNGAFLLQRYMEALPGSKQLILFLEINDEYNFNTVMRVVAGADVTKNKDLLFNDILTFTRKHEVTVSPKALEDLIKNGIYRNKVGFVSWLLGLKDASVGEIFSFFKQEILEGAAHFFIEGIADNVAKLRISEDGWNPDVKEGEYDPAFIPDVLYEELKKFYEHKSSSNPYENLEGQKKINSKLVKSLFERINGVKADFNNLLNNAEDFFPAFIFKKIKQSLNLFFKQIDKMEEFLIDPLTGMQHIIYRSHQIANAFLCGIYNSLIDIIAGIFSIIGFIFKAVAAMDKVNDHKVEYGEMFLELMEDLMEGIMKFDYLDFFKQCITFQIRTIIRLVMWVDQKVPQFTLEKAAYYYGYIIGIIIDIIVETLLTGGAAAVAKLAKTVESFILNPLGKISKAITQAENFLTRIMEFISMLLREFKKGTKEIFSKLEKFLDEVFGFGDEVADHAVTPAEKRVKEKNGRRQEKLDRKNDPTKRKRTKQHEDFIKKWSGKPINALAKTEIANALKGFTEQGNKIAKLIEEEKIIIHILDDDDYIKLCMEEYGDTLKQATNTHAFADGVDMYFRSSRKPDIFLSELMHEGTHAKEAFEIIKMIKSGKTETEIRSIFGNNWSSEKRAFFHEHAWQEATGRTKDFDTIEEMLDNIFTNYDEY</sequence>
<keyword evidence="2" id="KW-1133">Transmembrane helix</keyword>
<dbReference type="EMBL" id="JAOAMU010000005">
    <property type="protein sequence ID" value="MCT2563392.1"/>
    <property type="molecule type" value="Genomic_DNA"/>
</dbReference>